<dbReference type="PROSITE" id="PS00061">
    <property type="entry name" value="ADH_SHORT"/>
    <property type="match status" value="1"/>
</dbReference>
<comment type="similarity">
    <text evidence="1 3">Belongs to the short-chain dehydrogenases/reductases (SDR) family.</text>
</comment>
<evidence type="ECO:0000256" key="2">
    <source>
        <dbReference type="ARBA" id="ARBA00023002"/>
    </source>
</evidence>
<keyword evidence="4" id="KW-0812">Transmembrane</keyword>
<comment type="caution">
    <text evidence="5">The sequence shown here is derived from an EMBL/GenBank/DDBJ whole genome shotgun (WGS) entry which is preliminary data.</text>
</comment>
<dbReference type="CDD" id="cd05374">
    <property type="entry name" value="17beta-HSD-like_SDR_c"/>
    <property type="match status" value="1"/>
</dbReference>
<evidence type="ECO:0000313" key="5">
    <source>
        <dbReference type="EMBL" id="KAK9166769.1"/>
    </source>
</evidence>
<protein>
    <recommendedName>
        <fullName evidence="7">NADPH-dependent 1-acyldihydroxyacetone phosphate reductase</fullName>
    </recommendedName>
</protein>
<dbReference type="InterPro" id="IPR020904">
    <property type="entry name" value="Sc_DH/Rdtase_CS"/>
</dbReference>
<reference evidence="5 6" key="1">
    <citation type="submission" date="2024-01" db="EMBL/GenBank/DDBJ databases">
        <title>Genome assemblies of Stephania.</title>
        <authorList>
            <person name="Yang L."/>
        </authorList>
    </citation>
    <scope>NUCLEOTIDE SEQUENCE [LARGE SCALE GENOMIC DNA]</scope>
    <source>
        <strain evidence="5">JXDWG</strain>
        <tissue evidence="5">Leaf</tissue>
    </source>
</reference>
<evidence type="ECO:0008006" key="7">
    <source>
        <dbReference type="Google" id="ProtNLM"/>
    </source>
</evidence>
<dbReference type="InterPro" id="IPR036291">
    <property type="entry name" value="NAD(P)-bd_dom_sf"/>
</dbReference>
<dbReference type="AlphaFoldDB" id="A0AAP0LD14"/>
<keyword evidence="4" id="KW-0472">Membrane</keyword>
<keyword evidence="6" id="KW-1185">Reference proteome</keyword>
<dbReference type="PANTHER" id="PTHR44169">
    <property type="entry name" value="NADPH-DEPENDENT 1-ACYLDIHYDROXYACETONE PHOSPHATE REDUCTASE"/>
    <property type="match status" value="1"/>
</dbReference>
<feature type="transmembrane region" description="Helical" evidence="4">
    <location>
        <begin position="315"/>
        <end position="335"/>
    </location>
</feature>
<evidence type="ECO:0000256" key="3">
    <source>
        <dbReference type="RuleBase" id="RU000363"/>
    </source>
</evidence>
<keyword evidence="4" id="KW-1133">Transmembrane helix</keyword>
<name>A0AAP0LD14_9MAGN</name>
<dbReference type="PRINTS" id="PR00081">
    <property type="entry name" value="GDHRDH"/>
</dbReference>
<evidence type="ECO:0000313" key="6">
    <source>
        <dbReference type="Proteomes" id="UP001419268"/>
    </source>
</evidence>
<dbReference type="EMBL" id="JBBNAG010000001">
    <property type="protein sequence ID" value="KAK9166769.1"/>
    <property type="molecule type" value="Genomic_DNA"/>
</dbReference>
<organism evidence="5 6">
    <name type="scientific">Stephania cephalantha</name>
    <dbReference type="NCBI Taxonomy" id="152367"/>
    <lineage>
        <taxon>Eukaryota</taxon>
        <taxon>Viridiplantae</taxon>
        <taxon>Streptophyta</taxon>
        <taxon>Embryophyta</taxon>
        <taxon>Tracheophyta</taxon>
        <taxon>Spermatophyta</taxon>
        <taxon>Magnoliopsida</taxon>
        <taxon>Ranunculales</taxon>
        <taxon>Menispermaceae</taxon>
        <taxon>Menispermoideae</taxon>
        <taxon>Cissampelideae</taxon>
        <taxon>Stephania</taxon>
    </lineage>
</organism>
<dbReference type="SUPFAM" id="SSF51735">
    <property type="entry name" value="NAD(P)-binding Rossmann-fold domains"/>
    <property type="match status" value="2"/>
</dbReference>
<dbReference type="Gene3D" id="3.40.50.720">
    <property type="entry name" value="NAD(P)-binding Rossmann-like Domain"/>
    <property type="match status" value="2"/>
</dbReference>
<keyword evidence="2" id="KW-0560">Oxidoreductase</keyword>
<dbReference type="PANTHER" id="PTHR44169:SF6">
    <property type="entry name" value="NADPH-DEPENDENT 1-ACYLDIHYDROXYACETONE PHOSPHATE REDUCTASE"/>
    <property type="match status" value="1"/>
</dbReference>
<dbReference type="Pfam" id="PF00106">
    <property type="entry name" value="adh_short"/>
    <property type="match status" value="2"/>
</dbReference>
<accession>A0AAP0LD14</accession>
<proteinExistence type="inferred from homology"/>
<gene>
    <name evidence="5" type="ORF">Scep_001960</name>
</gene>
<dbReference type="GO" id="GO:0016491">
    <property type="term" value="F:oxidoreductase activity"/>
    <property type="evidence" value="ECO:0007669"/>
    <property type="project" value="UniProtKB-KW"/>
</dbReference>
<dbReference type="PRINTS" id="PR00080">
    <property type="entry name" value="SDRFAMILY"/>
</dbReference>
<dbReference type="GO" id="GO:0005783">
    <property type="term" value="C:endoplasmic reticulum"/>
    <property type="evidence" value="ECO:0007669"/>
    <property type="project" value="TreeGrafter"/>
</dbReference>
<dbReference type="InterPro" id="IPR002347">
    <property type="entry name" value="SDR_fam"/>
</dbReference>
<evidence type="ECO:0000256" key="4">
    <source>
        <dbReference type="SAM" id="Phobius"/>
    </source>
</evidence>
<evidence type="ECO:0000256" key="1">
    <source>
        <dbReference type="ARBA" id="ARBA00006484"/>
    </source>
</evidence>
<sequence length="346" mass="38491">MDATDEPVVLITGCTQGGIGQCLAHAFAAEKCAVVATSRSIESMEDLKNNERLFLQELDVLSEESLRSVLRNVLEKFGRIDVLVNNAGVHCVAPLAEIPLSDLEQTFNTNVYVTELQESIFLQTLQFPAVLGAYIFRLLTRKVYVSGSKKGNNTLKKVILELRWFCECKSDEIVCKSLLLTCPLRLIQAVVPHMASRRKGKIVNIGSTIALVPGPWAGAYSASKAALHSLSDTLRLELRTFGIDVITVVPGAIRSNLGNTSLVRYEKMPEWKLFKPFEEAIRARTYFSQGDEATPGEEFAKKTVAAVLKKRPPAWFSYGTYSTAAAIMYHLPLFIRDFIVRRKIKC</sequence>
<dbReference type="Proteomes" id="UP001419268">
    <property type="component" value="Unassembled WGS sequence"/>
</dbReference>